<evidence type="ECO:0000313" key="1">
    <source>
        <dbReference type="EMBL" id="RHA43824.1"/>
    </source>
</evidence>
<dbReference type="InterPro" id="IPR036689">
    <property type="entry name" value="ESAT-6-like_sf"/>
</dbReference>
<dbReference type="InterPro" id="IPR010310">
    <property type="entry name" value="T7SS_ESAT-6-like"/>
</dbReference>
<dbReference type="Pfam" id="PF06013">
    <property type="entry name" value="WXG100"/>
    <property type="match status" value="1"/>
</dbReference>
<name>A0A413RPH6_9CELL</name>
<dbReference type="Gene3D" id="1.10.287.1060">
    <property type="entry name" value="ESAT-6-like"/>
    <property type="match status" value="1"/>
</dbReference>
<dbReference type="EMBL" id="QWKP01000138">
    <property type="protein sequence ID" value="RHA43824.1"/>
    <property type="molecule type" value="Genomic_DNA"/>
</dbReference>
<keyword evidence="2" id="KW-1185">Reference proteome</keyword>
<accession>A0A413RPH6</accession>
<reference evidence="1 2" key="1">
    <citation type="submission" date="2018-08" db="EMBL/GenBank/DDBJ databases">
        <title>Cellulomonas rhizosphaerae sp. nov., a novel actinomycete isolated from soil.</title>
        <authorList>
            <person name="Tian Y."/>
        </authorList>
    </citation>
    <scope>NUCLEOTIDE SEQUENCE [LARGE SCALE GENOMIC DNA]</scope>
    <source>
        <strain evidence="1 2">NEAU-TCZ24</strain>
    </source>
</reference>
<dbReference type="AlphaFoldDB" id="A0A413RPH6"/>
<gene>
    <name evidence="1" type="ORF">D1825_04395</name>
</gene>
<proteinExistence type="predicted"/>
<dbReference type="Proteomes" id="UP000283374">
    <property type="component" value="Unassembled WGS sequence"/>
</dbReference>
<protein>
    <submittedName>
        <fullName evidence="1">WXG100 family type VII secretion target</fullName>
    </submittedName>
</protein>
<sequence>MASWGRHWKTKEISVAVGAELSTLQALHKTFVAKAQEAHDIKTKVDSALESAVWTGKYSEDFRTAWTDYRANLDKLNEALEGAAKDVKVNHNNIAAATGEGDRI</sequence>
<dbReference type="SUPFAM" id="SSF140453">
    <property type="entry name" value="EsxAB dimer-like"/>
    <property type="match status" value="1"/>
</dbReference>
<organism evidence="1 2">
    <name type="scientific">Cellulomonas rhizosphaerae</name>
    <dbReference type="NCBI Taxonomy" id="2293719"/>
    <lineage>
        <taxon>Bacteria</taxon>
        <taxon>Bacillati</taxon>
        <taxon>Actinomycetota</taxon>
        <taxon>Actinomycetes</taxon>
        <taxon>Micrococcales</taxon>
        <taxon>Cellulomonadaceae</taxon>
        <taxon>Cellulomonas</taxon>
    </lineage>
</organism>
<comment type="caution">
    <text evidence="1">The sequence shown here is derived from an EMBL/GenBank/DDBJ whole genome shotgun (WGS) entry which is preliminary data.</text>
</comment>
<evidence type="ECO:0000313" key="2">
    <source>
        <dbReference type="Proteomes" id="UP000283374"/>
    </source>
</evidence>